<dbReference type="KEGG" id="mas:Mahau_2645"/>
<dbReference type="InterPro" id="IPR007391">
    <property type="entry name" value="Vancomycin_resist_VanW"/>
</dbReference>
<gene>
    <name evidence="1" type="ordered locus">Mahau_2645</name>
</gene>
<protein>
    <submittedName>
        <fullName evidence="1">VanW family protein</fullName>
    </submittedName>
</protein>
<sequence>MERKSRSQVRIWLGRTYHTILRYRQWYLSGVSYSSGYENKDNYPYIIFNHETPLIRNLKGADMWLQYNKIINLKLAVQKLNGAVIHSGQTFSYWKYIGRPTARKGYTEGMVLYNGQVRSGTGGGLCQLSNLIYWMTLHTPLTVVERWRHSYDVFPDDNRTQPFGSGATCAYPRLDLQIKNDTAQSFILALSVTDTHLCGQWRSTSPIQYHYEIYEGEHWITHEPLGQYVRHNIIYRRTFDEDDNILDDRPIVQNHAIMMYQPFLSEPKDSCQA</sequence>
<accession>F3ZYL4</accession>
<dbReference type="OrthoDB" id="9797191at2"/>
<dbReference type="InterPro" id="IPR052913">
    <property type="entry name" value="Glycopeptide_resist_protein"/>
</dbReference>
<dbReference type="PANTHER" id="PTHR35788:SF1">
    <property type="entry name" value="EXPORTED PROTEIN"/>
    <property type="match status" value="1"/>
</dbReference>
<name>F3ZYL4_MAHA5</name>
<dbReference type="EMBL" id="CP002360">
    <property type="protein sequence ID" value="AEE97782.1"/>
    <property type="molecule type" value="Genomic_DNA"/>
</dbReference>
<dbReference type="PANTHER" id="PTHR35788">
    <property type="entry name" value="EXPORTED PROTEIN-RELATED"/>
    <property type="match status" value="1"/>
</dbReference>
<dbReference type="Pfam" id="PF04294">
    <property type="entry name" value="VanW"/>
    <property type="match status" value="1"/>
</dbReference>
<dbReference type="HOGENOM" id="CLU_072547_1_0_9"/>
<dbReference type="STRING" id="697281.Mahau_2645"/>
<keyword evidence="2" id="KW-1185">Reference proteome</keyword>
<evidence type="ECO:0000313" key="2">
    <source>
        <dbReference type="Proteomes" id="UP000008457"/>
    </source>
</evidence>
<reference evidence="2" key="1">
    <citation type="submission" date="2010-11" db="EMBL/GenBank/DDBJ databases">
        <title>The complete genome of Mahella australiensis DSM 15567.</title>
        <authorList>
            <consortium name="US DOE Joint Genome Institute (JGI-PGF)"/>
            <person name="Lucas S."/>
            <person name="Copeland A."/>
            <person name="Lapidus A."/>
            <person name="Bruce D."/>
            <person name="Goodwin L."/>
            <person name="Pitluck S."/>
            <person name="Kyrpides N."/>
            <person name="Mavromatis K."/>
            <person name="Pagani I."/>
            <person name="Ivanova N."/>
            <person name="Teshima H."/>
            <person name="Brettin T."/>
            <person name="Detter J.C."/>
            <person name="Han C."/>
            <person name="Tapia R."/>
            <person name="Land M."/>
            <person name="Hauser L."/>
            <person name="Markowitz V."/>
            <person name="Cheng J.-F."/>
            <person name="Hugenholtz P."/>
            <person name="Woyke T."/>
            <person name="Wu D."/>
            <person name="Spring S."/>
            <person name="Pukall R."/>
            <person name="Steenblock K."/>
            <person name="Schneider S."/>
            <person name="Klenk H.-P."/>
            <person name="Eisen J.A."/>
        </authorList>
    </citation>
    <scope>NUCLEOTIDE SEQUENCE [LARGE SCALE GENOMIC DNA]</scope>
    <source>
        <strain evidence="2">DSM 15567 / CIP 107919 / 50-1 BON</strain>
    </source>
</reference>
<organism evidence="1 2">
    <name type="scientific">Mahella australiensis (strain DSM 15567 / CIP 107919 / 50-1 BON)</name>
    <dbReference type="NCBI Taxonomy" id="697281"/>
    <lineage>
        <taxon>Bacteria</taxon>
        <taxon>Bacillati</taxon>
        <taxon>Bacillota</taxon>
        <taxon>Clostridia</taxon>
        <taxon>Thermoanaerobacterales</taxon>
        <taxon>Thermoanaerobacterales Family IV. Incertae Sedis</taxon>
        <taxon>Mahella</taxon>
    </lineage>
</organism>
<dbReference type="Proteomes" id="UP000008457">
    <property type="component" value="Chromosome"/>
</dbReference>
<evidence type="ECO:0000313" key="1">
    <source>
        <dbReference type="EMBL" id="AEE97782.1"/>
    </source>
</evidence>
<dbReference type="eggNOG" id="COG2720">
    <property type="taxonomic scope" value="Bacteria"/>
</dbReference>
<dbReference type="AlphaFoldDB" id="F3ZYL4"/>
<proteinExistence type="predicted"/>
<reference evidence="1 2" key="2">
    <citation type="journal article" date="2011" name="Stand. Genomic Sci.">
        <title>Complete genome sequence of Mahella australiensis type strain (50-1 BON).</title>
        <authorList>
            <person name="Sikorski J."/>
            <person name="Teshima H."/>
            <person name="Nolan M."/>
            <person name="Lucas S."/>
            <person name="Hammon N."/>
            <person name="Deshpande S."/>
            <person name="Cheng J.F."/>
            <person name="Pitluck S."/>
            <person name="Liolios K."/>
            <person name="Pagani I."/>
            <person name="Ivanova N."/>
            <person name="Huntemann M."/>
            <person name="Mavromatis K."/>
            <person name="Ovchinikova G."/>
            <person name="Pati A."/>
            <person name="Tapia R."/>
            <person name="Han C."/>
            <person name="Goodwin L."/>
            <person name="Chen A."/>
            <person name="Palaniappan K."/>
            <person name="Land M."/>
            <person name="Hauser L."/>
            <person name="Ngatchou-Djao O.D."/>
            <person name="Rohde M."/>
            <person name="Pukall R."/>
            <person name="Spring S."/>
            <person name="Abt B."/>
            <person name="Goker M."/>
            <person name="Detter J.C."/>
            <person name="Woyke T."/>
            <person name="Bristow J."/>
            <person name="Markowitz V."/>
            <person name="Hugenholtz P."/>
            <person name="Eisen J.A."/>
            <person name="Kyrpides N.C."/>
            <person name="Klenk H.P."/>
            <person name="Lapidus A."/>
        </authorList>
    </citation>
    <scope>NUCLEOTIDE SEQUENCE [LARGE SCALE GENOMIC DNA]</scope>
    <source>
        <strain evidence="2">DSM 15567 / CIP 107919 / 50-1 BON</strain>
    </source>
</reference>